<name>A0A422NSM0_TRYRA</name>
<keyword evidence="2" id="KW-1185">Reference proteome</keyword>
<evidence type="ECO:0000313" key="2">
    <source>
        <dbReference type="Proteomes" id="UP000283634"/>
    </source>
</evidence>
<evidence type="ECO:0000313" key="1">
    <source>
        <dbReference type="EMBL" id="RNF08394.1"/>
    </source>
</evidence>
<sequence>MMGLLPIKSKIQMEAKLHKCPSTRHILNSLREMQLSKLDAGICLSCLAEIGLYDAELCNVCCEVLFSTHALVTCQQFAEVIYSFGGPAAPAYSSEVFFQYDGLQEV</sequence>
<accession>A0A422NSM0</accession>
<proteinExistence type="predicted"/>
<dbReference type="AlphaFoldDB" id="A0A422NSM0"/>
<dbReference type="VEuPathDB" id="TriTrypDB:TRSC58_02310"/>
<dbReference type="Proteomes" id="UP000283634">
    <property type="component" value="Unassembled WGS sequence"/>
</dbReference>
<organism evidence="1 2">
    <name type="scientific">Trypanosoma rangeli</name>
    <dbReference type="NCBI Taxonomy" id="5698"/>
    <lineage>
        <taxon>Eukaryota</taxon>
        <taxon>Discoba</taxon>
        <taxon>Euglenozoa</taxon>
        <taxon>Kinetoplastea</taxon>
        <taxon>Metakinetoplastina</taxon>
        <taxon>Trypanosomatida</taxon>
        <taxon>Trypanosomatidae</taxon>
        <taxon>Trypanosoma</taxon>
        <taxon>Herpetosoma</taxon>
    </lineage>
</organism>
<dbReference type="OrthoDB" id="277086at2759"/>
<dbReference type="EMBL" id="MKGL01000067">
    <property type="protein sequence ID" value="RNF08394.1"/>
    <property type="molecule type" value="Genomic_DNA"/>
</dbReference>
<dbReference type="RefSeq" id="XP_029240367.1">
    <property type="nucleotide sequence ID" value="XM_029379845.1"/>
</dbReference>
<dbReference type="GeneID" id="40326788"/>
<protein>
    <submittedName>
        <fullName evidence="1">Uncharacterized protein</fullName>
    </submittedName>
</protein>
<comment type="caution">
    <text evidence="1">The sequence shown here is derived from an EMBL/GenBank/DDBJ whole genome shotgun (WGS) entry which is preliminary data.</text>
</comment>
<reference evidence="1 2" key="1">
    <citation type="journal article" date="2018" name="BMC Genomics">
        <title>Genomic comparison of Trypanosoma conorhini and Trypanosoma rangeli to Trypanosoma cruzi strains of high and low virulence.</title>
        <authorList>
            <person name="Bradwell K.R."/>
            <person name="Koparde V.N."/>
            <person name="Matveyev A.V."/>
            <person name="Serrano M.G."/>
            <person name="Alves J.M."/>
            <person name="Parikh H."/>
            <person name="Huang B."/>
            <person name="Lee V."/>
            <person name="Espinosa-Alvarez O."/>
            <person name="Ortiz P.A."/>
            <person name="Costa-Martins A.G."/>
            <person name="Teixeira M.M."/>
            <person name="Buck G.A."/>
        </authorList>
    </citation>
    <scope>NUCLEOTIDE SEQUENCE [LARGE SCALE GENOMIC DNA]</scope>
    <source>
        <strain evidence="1 2">AM80</strain>
    </source>
</reference>
<gene>
    <name evidence="1" type="ORF">TraAM80_02855</name>
</gene>